<protein>
    <recommendedName>
        <fullName evidence="1">E3 ubiquitin-protein ligase</fullName>
        <ecNumber evidence="1">2.3.2.27</ecNumber>
    </recommendedName>
</protein>
<dbReference type="PANTHER" id="PTHR21497">
    <property type="entry name" value="UBIQUITIN LIGASE E3 ALPHA-RELATED"/>
    <property type="match status" value="1"/>
</dbReference>
<comment type="caution">
    <text evidence="3">The sequence shown here is derived from an EMBL/GenBank/DDBJ whole genome shotgun (WGS) entry which is preliminary data.</text>
</comment>
<evidence type="ECO:0000256" key="1">
    <source>
        <dbReference type="RuleBase" id="RU366018"/>
    </source>
</evidence>
<dbReference type="PANTHER" id="PTHR21497:SF28">
    <property type="entry name" value="E3 UBIQUITIN-PROTEIN LIGASE UBR2"/>
    <property type="match status" value="1"/>
</dbReference>
<keyword evidence="1" id="KW-0862">Zinc</keyword>
<feature type="domain" description="E3 ubiquitin-protein ligase UBR-like C-terminal" evidence="2">
    <location>
        <begin position="46"/>
        <end position="78"/>
    </location>
</feature>
<feature type="non-terminal residue" evidence="3">
    <location>
        <position position="1"/>
    </location>
</feature>
<comment type="similarity">
    <text evidence="1">Belongs to the E3 ubiquitin-protein ligase UBR1-like family.</text>
</comment>
<keyword evidence="4" id="KW-1185">Reference proteome</keyword>
<reference evidence="3 4" key="1">
    <citation type="submission" date="2021-06" db="EMBL/GenBank/DDBJ databases">
        <authorList>
            <person name="Palmer J.M."/>
        </authorList>
    </citation>
    <scope>NUCLEOTIDE SEQUENCE [LARGE SCALE GENOMIC DNA]</scope>
    <source>
        <strain evidence="3 4">XC_2019</strain>
        <tissue evidence="3">Muscle</tissue>
    </source>
</reference>
<keyword evidence="1" id="KW-0833">Ubl conjugation pathway</keyword>
<keyword evidence="1" id="KW-0863">Zinc-finger</keyword>
<organism evidence="3 4">
    <name type="scientific">Xenoophorus captivus</name>
    <dbReference type="NCBI Taxonomy" id="1517983"/>
    <lineage>
        <taxon>Eukaryota</taxon>
        <taxon>Metazoa</taxon>
        <taxon>Chordata</taxon>
        <taxon>Craniata</taxon>
        <taxon>Vertebrata</taxon>
        <taxon>Euteleostomi</taxon>
        <taxon>Actinopterygii</taxon>
        <taxon>Neopterygii</taxon>
        <taxon>Teleostei</taxon>
        <taxon>Neoteleostei</taxon>
        <taxon>Acanthomorphata</taxon>
        <taxon>Ovalentaria</taxon>
        <taxon>Atherinomorphae</taxon>
        <taxon>Cyprinodontiformes</taxon>
        <taxon>Goodeidae</taxon>
        <taxon>Xenoophorus</taxon>
    </lineage>
</organism>
<dbReference type="InterPro" id="IPR039164">
    <property type="entry name" value="UBR1-like"/>
</dbReference>
<comment type="function">
    <text evidence="1">Ubiquitin ligase protein which is a component of the N-end rule pathway. Recognizes and binds to proteins bearing specific N-terminal residues that are destabilizing according to the N-end rule, leading to their ubiquitination and subsequent degradation.</text>
</comment>
<dbReference type="InterPro" id="IPR044046">
    <property type="entry name" value="E3_ligase_UBR-like_C"/>
</dbReference>
<name>A0ABV0SGD2_9TELE</name>
<keyword evidence="1" id="KW-0808">Transferase</keyword>
<comment type="pathway">
    <text evidence="1">Protein modification; protein ubiquitination.</text>
</comment>
<keyword evidence="1" id="KW-0479">Metal-binding</keyword>
<dbReference type="Proteomes" id="UP001434883">
    <property type="component" value="Unassembled WGS sequence"/>
</dbReference>
<dbReference type="EMBL" id="JAHRIN010078551">
    <property type="protein sequence ID" value="MEQ2219206.1"/>
    <property type="molecule type" value="Genomic_DNA"/>
</dbReference>
<sequence length="97" mass="10502">WCCHPGVGQMLQGGGVLVRFPRESNRLINLPEDYSILINQASSFTSSYCCQTEVDGEDVGACTAHTFTCGAGVGLFLRWAVPTLAGNQLLHAIFLNR</sequence>
<evidence type="ECO:0000313" key="4">
    <source>
        <dbReference type="Proteomes" id="UP001434883"/>
    </source>
</evidence>
<dbReference type="Pfam" id="PF18995">
    <property type="entry name" value="PRT6_C"/>
    <property type="match status" value="1"/>
</dbReference>
<accession>A0ABV0SGD2</accession>
<gene>
    <name evidence="3" type="ORF">XENOCAPTIV_014107</name>
</gene>
<evidence type="ECO:0000259" key="2">
    <source>
        <dbReference type="Pfam" id="PF18995"/>
    </source>
</evidence>
<proteinExistence type="inferred from homology"/>
<comment type="catalytic activity">
    <reaction evidence="1">
        <text>S-ubiquitinyl-[E2 ubiquitin-conjugating enzyme]-L-cysteine + [acceptor protein]-L-lysine = [E2 ubiquitin-conjugating enzyme]-L-cysteine + N(6)-ubiquitinyl-[acceptor protein]-L-lysine.</text>
        <dbReference type="EC" id="2.3.2.27"/>
    </reaction>
</comment>
<evidence type="ECO:0000313" key="3">
    <source>
        <dbReference type="EMBL" id="MEQ2219206.1"/>
    </source>
</evidence>
<dbReference type="EC" id="2.3.2.27" evidence="1"/>